<evidence type="ECO:0000256" key="15">
    <source>
        <dbReference type="ARBA" id="ARBA00029329"/>
    </source>
</evidence>
<dbReference type="Pfam" id="PF00852">
    <property type="entry name" value="Glyco_transf_10"/>
    <property type="match status" value="1"/>
</dbReference>
<dbReference type="GO" id="GO:0017083">
    <property type="term" value="F:4-galactosyl-N-acetylglucosaminide 3-alpha-L-fucosyltransferase activity"/>
    <property type="evidence" value="ECO:0007669"/>
    <property type="project" value="UniProtKB-EC"/>
</dbReference>
<keyword evidence="5 24" id="KW-0328">Glycosyltransferase</keyword>
<evidence type="ECO:0000256" key="4">
    <source>
        <dbReference type="ARBA" id="ARBA00011738"/>
    </source>
</evidence>
<keyword evidence="14" id="KW-0325">Glycoprotein</keyword>
<dbReference type="EC" id="2.4.1.-" evidence="24"/>
<name>A0A8T2MAJ6_ASTMX</name>
<evidence type="ECO:0000256" key="11">
    <source>
        <dbReference type="ARBA" id="ARBA00023098"/>
    </source>
</evidence>
<keyword evidence="13" id="KW-1015">Disulfide bond</keyword>
<comment type="catalytic activity">
    <reaction evidence="22">
        <text>beta-D-Gal-(1-&gt;4)-beta-D-GlcNAc-(1-&gt;3)-beta-D-Gal-(1-&gt;4)-D-Glc + GDP-beta-L-fucose = beta-D-Gal-(1-&gt;4)-[alpha-L-Fuc-(1-&gt;3)]-beta-D-GlcNAc-(1-&gt;3)-beta-D-Gal-(1-&gt;4)-D-Glc + GDP + H(+)</text>
        <dbReference type="Rhea" id="RHEA:77187"/>
        <dbReference type="ChEBI" id="CHEBI:15378"/>
        <dbReference type="ChEBI" id="CHEBI:57273"/>
        <dbReference type="ChEBI" id="CHEBI:58189"/>
        <dbReference type="ChEBI" id="CHEBI:60239"/>
        <dbReference type="ChEBI" id="CHEBI:61352"/>
    </reaction>
    <physiologicalReaction direction="left-to-right" evidence="22">
        <dbReference type="Rhea" id="RHEA:77188"/>
    </physiologicalReaction>
</comment>
<comment type="subcellular location">
    <subcellularLocation>
        <location evidence="24">Golgi apparatus</location>
        <location evidence="24">Golgi stack membrane</location>
        <topology evidence="24">Single-pass type II membrane protein</topology>
    </subcellularLocation>
    <subcellularLocation>
        <location evidence="21">Golgi apparatus</location>
        <location evidence="21">trans-Golgi network membrane</location>
        <topology evidence="21">Single-pass type II membrane protein</topology>
    </subcellularLocation>
</comment>
<dbReference type="Proteomes" id="UP000752171">
    <property type="component" value="Unassembled WGS sequence"/>
</dbReference>
<evidence type="ECO:0000256" key="7">
    <source>
        <dbReference type="ARBA" id="ARBA00022692"/>
    </source>
</evidence>
<keyword evidence="10 24" id="KW-0333">Golgi apparatus</keyword>
<dbReference type="InterPro" id="IPR055270">
    <property type="entry name" value="Glyco_tran_10_C"/>
</dbReference>
<feature type="transmembrane region" description="Helical" evidence="24">
    <location>
        <begin position="12"/>
        <end position="31"/>
    </location>
</feature>
<comment type="catalytic activity">
    <reaction evidence="20">
        <text>a neolactoside nLc4Cer + GDP-beta-L-fucose = a neolactoside III(3)-alpha-Fuc-nLc4Cer + GDP + H(+)</text>
        <dbReference type="Rhea" id="RHEA:48376"/>
        <dbReference type="ChEBI" id="CHEBI:15378"/>
        <dbReference type="ChEBI" id="CHEBI:57273"/>
        <dbReference type="ChEBI" id="CHEBI:58189"/>
        <dbReference type="ChEBI" id="CHEBI:90376"/>
        <dbReference type="ChEBI" id="CHEBI:90379"/>
    </reaction>
    <physiologicalReaction direction="left-to-right" evidence="20">
        <dbReference type="Rhea" id="RHEA:48377"/>
    </physiologicalReaction>
</comment>
<comment type="catalytic activity">
    <reaction evidence="16">
        <text>alpha-D-galactosyl-(1-&gt;3)-beta-D-galactosyl-(1-&gt;4)-N-acetyl-beta-D-glucosaminyl-(1-&gt;3)-beta-D-galactosyl-(1-&gt;4)-beta-D-glucosyl-(1&lt;-&gt;1')-ceramide + GDP-beta-L-fucose = a neolactoside IV(3)-alpha-Gal,III(3)-alpha-Fuc-nLc4Cer + GDP + H(+)</text>
        <dbReference type="Rhea" id="RHEA:48380"/>
        <dbReference type="ChEBI" id="CHEBI:15378"/>
        <dbReference type="ChEBI" id="CHEBI:57273"/>
        <dbReference type="ChEBI" id="CHEBI:58189"/>
        <dbReference type="ChEBI" id="CHEBI:90380"/>
        <dbReference type="ChEBI" id="CHEBI:90381"/>
    </reaction>
    <physiologicalReaction direction="left-to-right" evidence="16">
        <dbReference type="Rhea" id="RHEA:48381"/>
    </physiologicalReaction>
</comment>
<evidence type="ECO:0000256" key="23">
    <source>
        <dbReference type="ARBA" id="ARBA00043838"/>
    </source>
</evidence>
<dbReference type="GO" id="GO:0032580">
    <property type="term" value="C:Golgi cisterna membrane"/>
    <property type="evidence" value="ECO:0007669"/>
    <property type="project" value="UniProtKB-SubCell"/>
</dbReference>
<dbReference type="InterPro" id="IPR038577">
    <property type="entry name" value="GT10-like_C_sf"/>
</dbReference>
<dbReference type="OrthoDB" id="427096at2759"/>
<evidence type="ECO:0000256" key="19">
    <source>
        <dbReference type="ARBA" id="ARBA00036481"/>
    </source>
</evidence>
<gene>
    <name evidence="27" type="primary">FUT9</name>
    <name evidence="27" type="ORF">AMEX_G4332</name>
</gene>
<evidence type="ECO:0000256" key="12">
    <source>
        <dbReference type="ARBA" id="ARBA00023136"/>
    </source>
</evidence>
<evidence type="ECO:0000259" key="26">
    <source>
        <dbReference type="Pfam" id="PF17039"/>
    </source>
</evidence>
<evidence type="ECO:0000256" key="18">
    <source>
        <dbReference type="ARBA" id="ARBA00036295"/>
    </source>
</evidence>
<comment type="catalytic activity">
    <reaction evidence="19">
        <text>an N-acetyl-alpha-neuraminyl-(2-&gt;3)-beta-D-galactosyl-(1-&gt;4)-N-acetyl-beta-D-glucosaminyl derivative + GDP-beta-L-fucose = an alpha-Neu5Ac-(2-&gt;3)-beta-D-Gal-(1-&gt;4)-[alpha-L-Fuc-(1-&gt;3)]-beta-D-GlcNAc derivative + GDP + H(+)</text>
        <dbReference type="Rhea" id="RHEA:56076"/>
        <dbReference type="ChEBI" id="CHEBI:15378"/>
        <dbReference type="ChEBI" id="CHEBI:57273"/>
        <dbReference type="ChEBI" id="CHEBI:58189"/>
        <dbReference type="ChEBI" id="CHEBI:136545"/>
        <dbReference type="ChEBI" id="CHEBI:139509"/>
    </reaction>
    <physiologicalReaction direction="left-to-right" evidence="19">
        <dbReference type="Rhea" id="RHEA:56077"/>
    </physiologicalReaction>
</comment>
<evidence type="ECO:0000256" key="8">
    <source>
        <dbReference type="ARBA" id="ARBA00022968"/>
    </source>
</evidence>
<keyword evidence="8" id="KW-0735">Signal-anchor</keyword>
<dbReference type="InterPro" id="IPR031481">
    <property type="entry name" value="Glyco_tran_10_N"/>
</dbReference>
<dbReference type="SUPFAM" id="SSF53756">
    <property type="entry name" value="UDP-Glycosyltransferase/glycogen phosphorylase"/>
    <property type="match status" value="1"/>
</dbReference>
<keyword evidence="12 24" id="KW-0472">Membrane</keyword>
<evidence type="ECO:0000256" key="6">
    <source>
        <dbReference type="ARBA" id="ARBA00022679"/>
    </source>
</evidence>
<dbReference type="FunFam" id="3.40.50.11660:FF:000001">
    <property type="entry name" value="alpha-(1,3)-fucosyltransferase 9"/>
    <property type="match status" value="1"/>
</dbReference>
<proteinExistence type="inferred from homology"/>
<comment type="catalytic activity">
    <reaction evidence="18">
        <text>alpha-N-glycoloylneuraminosyl-(2-&gt;3)-beta-D-galactosyl-(1-&gt;4)-N-acetyl-beta-D-glucosaminyl-(1-&gt;3)-beta-D-galactosyl-(1-&gt;4)-N-acetyl-beta-D-glucosaminyl-(1-&gt;3)-beta-D-galactosyl-(1-&gt;4)-beta-D-glucosyl-(1&lt;-&gt;1')-ceramide + GDP-beta-L-fucose = alpha-N-glycoloylneuraminosyl-(2-&gt;3)-beta-D-galactosyl-(1-&gt;4)-N-acetyl-beta-D-glucosaminyl-(1-&gt;3)-beta-D-galactosyl-(1-&gt;4)-[alpha-L-fucosyl-(1-&gt;3)]-N-acetyl-beta-D-glucosaminyl-(1-&gt;3)-beta-D-galactosyl-(1-&gt;4)-beta-D-glucosyl-(1&lt;-&gt;1')-ceramide + GDP + H(+)</text>
        <dbReference type="Rhea" id="RHEA:48388"/>
        <dbReference type="ChEBI" id="CHEBI:15378"/>
        <dbReference type="ChEBI" id="CHEBI:57273"/>
        <dbReference type="ChEBI" id="CHEBI:58189"/>
        <dbReference type="ChEBI" id="CHEBI:90383"/>
        <dbReference type="ChEBI" id="CHEBI:90384"/>
    </reaction>
    <physiologicalReaction direction="left-to-right" evidence="18">
        <dbReference type="Rhea" id="RHEA:48389"/>
    </physiologicalReaction>
</comment>
<evidence type="ECO:0000256" key="1">
    <source>
        <dbReference type="ARBA" id="ARBA00004922"/>
    </source>
</evidence>
<evidence type="ECO:0000256" key="24">
    <source>
        <dbReference type="RuleBase" id="RU003832"/>
    </source>
</evidence>
<feature type="domain" description="Fucosyltransferase N-terminal" evidence="26">
    <location>
        <begin position="60"/>
        <end position="156"/>
    </location>
</feature>
<reference evidence="27 28" key="1">
    <citation type="submission" date="2021-07" db="EMBL/GenBank/DDBJ databases">
        <authorList>
            <person name="Imarazene B."/>
            <person name="Zahm M."/>
            <person name="Klopp C."/>
            <person name="Cabau C."/>
            <person name="Beille S."/>
            <person name="Jouanno E."/>
            <person name="Castinel A."/>
            <person name="Lluch J."/>
            <person name="Gil L."/>
            <person name="Kuchtly C."/>
            <person name="Lopez Roques C."/>
            <person name="Donnadieu C."/>
            <person name="Parrinello H."/>
            <person name="Journot L."/>
            <person name="Du K."/>
            <person name="Schartl M."/>
            <person name="Retaux S."/>
            <person name="Guiguen Y."/>
        </authorList>
    </citation>
    <scope>NUCLEOTIDE SEQUENCE [LARGE SCALE GENOMIC DNA]</scope>
    <source>
        <strain evidence="27">Pach_M1</strain>
        <tissue evidence="27">Testis</tissue>
    </source>
</reference>
<comment type="catalytic activity">
    <reaction evidence="15">
        <text>a beta-D-galactosyl-(1-&gt;4)-N-acetyl-beta-D-glucosaminyl derivative + GDP-beta-L-fucose = a beta-D-galactosyl-(1-&gt;4)-[alpha-L-fucosyl-(1-&gt;3)]-N-acetyl-beta-D-glucosaminyl derivative + GDP + H(+)</text>
        <dbReference type="Rhea" id="RHEA:14257"/>
        <dbReference type="ChEBI" id="CHEBI:15378"/>
        <dbReference type="ChEBI" id="CHEBI:57273"/>
        <dbReference type="ChEBI" id="CHEBI:58189"/>
        <dbReference type="ChEBI" id="CHEBI:133507"/>
        <dbReference type="ChEBI" id="CHEBI:137941"/>
        <dbReference type="EC" id="2.4.1.152"/>
    </reaction>
    <physiologicalReaction direction="left-to-right" evidence="15">
        <dbReference type="Rhea" id="RHEA:14258"/>
    </physiologicalReaction>
</comment>
<sequence>MIPKTNLGPFQKFLGVLLLLLCFVGIFIVYYNPTVSWLTCSKDAAVVQENTSSRNASSPNTIVLVWPWPFGYSFDSESCGPTYGITGCHLTDDRSVYGRAHAVMFHHRDISGPPLQRWVWMNMESPDFSASVPSMDNLFNLTASYRRDSDIWVPYGQLVGISEEDEPFRIPTKDKLVCWIVSHWKSEFKRVQYFEELRQHMEVNAYGHSFGKHMSDQDFQAVIPSCKFYLSFENSVYKDYITEKLFNPMIMGSVPVVLGPSRENYEEFIPADSFIHVDDFKTPKELAEHLKLLDQNQEMYERFFTWRKHFVARRSDFGLEHACRICDHIKRNKGYRVFKNLNKWYWG</sequence>
<keyword evidence="11" id="KW-0443">Lipid metabolism</keyword>
<evidence type="ECO:0000256" key="2">
    <source>
        <dbReference type="ARBA" id="ARBA00004934"/>
    </source>
</evidence>
<evidence type="ECO:0000256" key="14">
    <source>
        <dbReference type="ARBA" id="ARBA00023180"/>
    </source>
</evidence>
<organism evidence="27 28">
    <name type="scientific">Astyanax mexicanus</name>
    <name type="common">Blind cave fish</name>
    <name type="synonym">Astyanax fasciatus mexicanus</name>
    <dbReference type="NCBI Taxonomy" id="7994"/>
    <lineage>
        <taxon>Eukaryota</taxon>
        <taxon>Metazoa</taxon>
        <taxon>Chordata</taxon>
        <taxon>Craniata</taxon>
        <taxon>Vertebrata</taxon>
        <taxon>Euteleostomi</taxon>
        <taxon>Actinopterygii</taxon>
        <taxon>Neopterygii</taxon>
        <taxon>Teleostei</taxon>
        <taxon>Ostariophysi</taxon>
        <taxon>Characiformes</taxon>
        <taxon>Characoidei</taxon>
        <taxon>Acestrorhamphidae</taxon>
        <taxon>Acestrorhamphinae</taxon>
        <taxon>Astyanax</taxon>
    </lineage>
</organism>
<accession>A0A8T2MAJ6</accession>
<feature type="domain" description="Fucosyltransferase C-terminal" evidence="25">
    <location>
        <begin position="171"/>
        <end position="344"/>
    </location>
</feature>
<dbReference type="AlphaFoldDB" id="A0A8T2MAJ6"/>
<evidence type="ECO:0000256" key="13">
    <source>
        <dbReference type="ARBA" id="ARBA00023157"/>
    </source>
</evidence>
<dbReference type="Pfam" id="PF17039">
    <property type="entry name" value="Glyco_tran_10_N"/>
    <property type="match status" value="1"/>
</dbReference>
<dbReference type="InterPro" id="IPR001503">
    <property type="entry name" value="Glyco_trans_10"/>
</dbReference>
<evidence type="ECO:0000256" key="21">
    <source>
        <dbReference type="ARBA" id="ARBA00037848"/>
    </source>
</evidence>
<protein>
    <recommendedName>
        <fullName evidence="24">Fucosyltransferase</fullName>
        <ecNumber evidence="24">2.4.1.-</ecNumber>
    </recommendedName>
</protein>
<evidence type="ECO:0000256" key="20">
    <source>
        <dbReference type="ARBA" id="ARBA00036757"/>
    </source>
</evidence>
<comment type="caution">
    <text evidence="27">The sequence shown here is derived from an EMBL/GenBank/DDBJ whole genome shotgun (WGS) entry which is preliminary data.</text>
</comment>
<keyword evidence="7 24" id="KW-0812">Transmembrane</keyword>
<comment type="catalytic activity">
    <reaction evidence="23">
        <text>an alpha-L-Fuc-(1-&gt;2)-beta-D-Gal-(1-&gt;4)-beta-D-GlcNAc derivative + GDP-beta-L-fucose = an alpha-L-Fuc-(1-&gt;2)-beta-D-Gal-(1-&gt;4)-[alpha-L-Fuc-(1-&gt;3)]-beta-D-GlcNAc derivative + GDP + H(+)</text>
        <dbReference type="Rhea" id="RHEA:77191"/>
        <dbReference type="ChEBI" id="CHEBI:15378"/>
        <dbReference type="ChEBI" id="CHEBI:57273"/>
        <dbReference type="ChEBI" id="CHEBI:58189"/>
        <dbReference type="ChEBI" id="CHEBI:133510"/>
        <dbReference type="ChEBI" id="CHEBI:195560"/>
    </reaction>
    <physiologicalReaction direction="left-to-right" evidence="23">
        <dbReference type="Rhea" id="RHEA:77192"/>
    </physiologicalReaction>
</comment>
<comment type="pathway">
    <text evidence="2">Glycolipid biosynthesis.</text>
</comment>
<evidence type="ECO:0000256" key="17">
    <source>
        <dbReference type="ARBA" id="ARBA00036234"/>
    </source>
</evidence>
<evidence type="ECO:0000256" key="3">
    <source>
        <dbReference type="ARBA" id="ARBA00008919"/>
    </source>
</evidence>
<dbReference type="EMBL" id="JAICCE010000002">
    <property type="protein sequence ID" value="KAG9281478.1"/>
    <property type="molecule type" value="Genomic_DNA"/>
</dbReference>
<evidence type="ECO:0000256" key="22">
    <source>
        <dbReference type="ARBA" id="ARBA00043828"/>
    </source>
</evidence>
<evidence type="ECO:0000256" key="5">
    <source>
        <dbReference type="ARBA" id="ARBA00022676"/>
    </source>
</evidence>
<comment type="subunit">
    <text evidence="4">Homodimer.</text>
</comment>
<evidence type="ECO:0000313" key="27">
    <source>
        <dbReference type="EMBL" id="KAG9281478.1"/>
    </source>
</evidence>
<comment type="similarity">
    <text evidence="3 24">Belongs to the glycosyltransferase 10 family.</text>
</comment>
<comment type="pathway">
    <text evidence="1">Protein modification; protein glycosylation.</text>
</comment>
<keyword evidence="9 24" id="KW-1133">Transmembrane helix</keyword>
<keyword evidence="6 24" id="KW-0808">Transferase</keyword>
<evidence type="ECO:0000256" key="9">
    <source>
        <dbReference type="ARBA" id="ARBA00022989"/>
    </source>
</evidence>
<evidence type="ECO:0000256" key="10">
    <source>
        <dbReference type="ARBA" id="ARBA00023034"/>
    </source>
</evidence>
<dbReference type="GO" id="GO:0006629">
    <property type="term" value="P:lipid metabolic process"/>
    <property type="evidence" value="ECO:0007669"/>
    <property type="project" value="UniProtKB-KW"/>
</dbReference>
<comment type="catalytic activity">
    <reaction evidence="17">
        <text>an alpha-Neu5Ac-(2-&gt;3)-beta-D-Gal-(1-&gt;4)-beta-D-GlcNAc-(1-&gt;3)-beta-D-Gal-(1-&gt;4)-beta-D-GlcNAc derivative + GDP-beta-L-fucose = an alpha-Neu5Ac-(2-&gt;3)-beta-D-Gal-(1-&gt;4)-beta-D-GlcNAc-(1-&gt;3)-beta-D-Gal-(1-&gt;4)-[alpha-L-Fuc-(1-&gt;3)]-beta-D-GlcNAc derivative + GDP + H(+)</text>
        <dbReference type="Rhea" id="RHEA:68044"/>
        <dbReference type="ChEBI" id="CHEBI:15378"/>
        <dbReference type="ChEBI" id="CHEBI:57273"/>
        <dbReference type="ChEBI" id="CHEBI:58189"/>
        <dbReference type="ChEBI" id="CHEBI:145343"/>
        <dbReference type="ChEBI" id="CHEBI:176900"/>
    </reaction>
    <physiologicalReaction direction="left-to-right" evidence="17">
        <dbReference type="Rhea" id="RHEA:68045"/>
    </physiologicalReaction>
</comment>
<evidence type="ECO:0000313" key="28">
    <source>
        <dbReference type="Proteomes" id="UP000752171"/>
    </source>
</evidence>
<dbReference type="PANTHER" id="PTHR11929">
    <property type="entry name" value="ALPHA- 1,3 -FUCOSYLTRANSFERASE"/>
    <property type="match status" value="1"/>
</dbReference>
<dbReference type="PANTHER" id="PTHR11929:SF10">
    <property type="entry name" value="4-GALACTOSYL-N-ACETYLGLUCOSAMINIDE 3-ALPHA-L-FUCOSYLTRANSFERASE 9"/>
    <property type="match status" value="1"/>
</dbReference>
<dbReference type="Gene3D" id="3.40.50.11660">
    <property type="entry name" value="Glycosyl transferase family 10, C-terminal domain"/>
    <property type="match status" value="1"/>
</dbReference>
<evidence type="ECO:0000256" key="16">
    <source>
        <dbReference type="ARBA" id="ARBA00036053"/>
    </source>
</evidence>
<evidence type="ECO:0000259" key="25">
    <source>
        <dbReference type="Pfam" id="PF00852"/>
    </source>
</evidence>